<keyword evidence="4" id="KW-1185">Reference proteome</keyword>
<sequence length="213" mass="23906">MEYSNKYPKKNTRTQNLTIMKKLKFIFSGLFLLLAFQSQAQVHLIPAAGVTIAKPNDDAFNAKAGYKFGASVRIGDKWFIQPGLFYTKYSSEVDLNDLQATQSTSNISFDQTGWEVPVMVGYQFINSDMFKFRAYAGPQVGFGYKTDGNNFADVFDTQSTQWAVKAGLGVDVLFFTLDADYGWGLTDNFKLDQAFSNSSFQNRSFNITLGVRI</sequence>
<comment type="caution">
    <text evidence="3">The sequence shown here is derived from an EMBL/GenBank/DDBJ whole genome shotgun (WGS) entry which is preliminary data.</text>
</comment>
<keyword evidence="1" id="KW-0732">Signal</keyword>
<gene>
    <name evidence="3" type="ORF">PEDI_29320</name>
</gene>
<dbReference type="InterPro" id="IPR025665">
    <property type="entry name" value="Beta-barrel_OMP_2"/>
</dbReference>
<dbReference type="EMBL" id="BQKE01000001">
    <property type="protein sequence ID" value="GJM62380.1"/>
    <property type="molecule type" value="Genomic_DNA"/>
</dbReference>
<protein>
    <recommendedName>
        <fullName evidence="2">Outer membrane protein beta-barrel domain-containing protein</fullName>
    </recommendedName>
</protein>
<dbReference type="InterPro" id="IPR011250">
    <property type="entry name" value="OMP/PagP_B-barrel"/>
</dbReference>
<evidence type="ECO:0000313" key="4">
    <source>
        <dbReference type="Proteomes" id="UP001310022"/>
    </source>
</evidence>
<reference evidence="3 4" key="1">
    <citation type="submission" date="2021-12" db="EMBL/GenBank/DDBJ databases">
        <title>Genome sequencing of bacteria with rrn-lacking chromosome and rrn-plasmid.</title>
        <authorList>
            <person name="Anda M."/>
            <person name="Iwasaki W."/>
        </authorList>
    </citation>
    <scope>NUCLEOTIDE SEQUENCE [LARGE SCALE GENOMIC DNA]</scope>
    <source>
        <strain evidence="3 4">NBRC 15940</strain>
    </source>
</reference>
<feature type="signal peptide" evidence="1">
    <location>
        <begin position="1"/>
        <end position="40"/>
    </location>
</feature>
<name>A0AAN5AK35_9BACT</name>
<dbReference type="SUPFAM" id="SSF56925">
    <property type="entry name" value="OMPA-like"/>
    <property type="match status" value="1"/>
</dbReference>
<proteinExistence type="predicted"/>
<accession>A0AAN5AK35</accession>
<feature type="chain" id="PRO_5042822918" description="Outer membrane protein beta-barrel domain-containing protein" evidence="1">
    <location>
        <begin position="41"/>
        <end position="213"/>
    </location>
</feature>
<dbReference type="AlphaFoldDB" id="A0AAN5AK35"/>
<evidence type="ECO:0000313" key="3">
    <source>
        <dbReference type="EMBL" id="GJM62380.1"/>
    </source>
</evidence>
<evidence type="ECO:0000259" key="2">
    <source>
        <dbReference type="Pfam" id="PF13568"/>
    </source>
</evidence>
<dbReference type="Pfam" id="PF13568">
    <property type="entry name" value="OMP_b-brl_2"/>
    <property type="match status" value="1"/>
</dbReference>
<feature type="domain" description="Outer membrane protein beta-barrel" evidence="2">
    <location>
        <begin position="56"/>
        <end position="189"/>
    </location>
</feature>
<evidence type="ECO:0000256" key="1">
    <source>
        <dbReference type="SAM" id="SignalP"/>
    </source>
</evidence>
<organism evidence="3 4">
    <name type="scientific">Persicobacter diffluens</name>
    <dbReference type="NCBI Taxonomy" id="981"/>
    <lineage>
        <taxon>Bacteria</taxon>
        <taxon>Pseudomonadati</taxon>
        <taxon>Bacteroidota</taxon>
        <taxon>Cytophagia</taxon>
        <taxon>Cytophagales</taxon>
        <taxon>Persicobacteraceae</taxon>
        <taxon>Persicobacter</taxon>
    </lineage>
</organism>
<dbReference type="Proteomes" id="UP001310022">
    <property type="component" value="Unassembled WGS sequence"/>
</dbReference>